<evidence type="ECO:0000313" key="1">
    <source>
        <dbReference type="EMBL" id="CAG9954771.1"/>
    </source>
</evidence>
<evidence type="ECO:0000313" key="2">
    <source>
        <dbReference type="Proteomes" id="UP000836387"/>
    </source>
</evidence>
<sequence>MPQWDIVSQGSGGIVAYKNNSSAVGHVAPRQPVTFQVQNSRASLTYSGPDGSPMTSRALDIAERIASYRYSDAIE</sequence>
<keyword evidence="2" id="KW-1185">Reference proteome</keyword>
<accession>A0ACA9UNH2</accession>
<protein>
    <submittedName>
        <fullName evidence="1">Uncharacterized protein</fullName>
    </submittedName>
</protein>
<dbReference type="EMBL" id="CADEHS020000578">
    <property type="protein sequence ID" value="CAG9954771.1"/>
    <property type="molecule type" value="Genomic_DNA"/>
</dbReference>
<organism evidence="1 2">
    <name type="scientific">Clonostachys rosea f. rosea IK726</name>
    <dbReference type="NCBI Taxonomy" id="1349383"/>
    <lineage>
        <taxon>Eukaryota</taxon>
        <taxon>Fungi</taxon>
        <taxon>Dikarya</taxon>
        <taxon>Ascomycota</taxon>
        <taxon>Pezizomycotina</taxon>
        <taxon>Sordariomycetes</taxon>
        <taxon>Hypocreomycetidae</taxon>
        <taxon>Hypocreales</taxon>
        <taxon>Bionectriaceae</taxon>
        <taxon>Clonostachys</taxon>
    </lineage>
</organism>
<reference evidence="1" key="1">
    <citation type="submission" date="2020-04" db="EMBL/GenBank/DDBJ databases">
        <authorList>
            <person name="Broberg M."/>
        </authorList>
    </citation>
    <scope>NUCLEOTIDE SEQUENCE</scope>
</reference>
<comment type="caution">
    <text evidence="1">The sequence shown here is derived from an EMBL/GenBank/DDBJ whole genome shotgun (WGS) entry which is preliminary data.</text>
</comment>
<name>A0ACA9UNH2_BIOOC</name>
<proteinExistence type="predicted"/>
<gene>
    <name evidence="1" type="ORF">CRV2_00011384</name>
</gene>
<reference evidence="1" key="2">
    <citation type="submission" date="2021-10" db="EMBL/GenBank/DDBJ databases">
        <authorList>
            <person name="Piombo E."/>
        </authorList>
    </citation>
    <scope>NUCLEOTIDE SEQUENCE</scope>
</reference>
<dbReference type="Proteomes" id="UP000836387">
    <property type="component" value="Unassembled WGS sequence"/>
</dbReference>